<dbReference type="EMBL" id="QREV01000078">
    <property type="protein sequence ID" value="RDU47515.1"/>
    <property type="molecule type" value="Genomic_DNA"/>
</dbReference>
<reference evidence="3 4" key="1">
    <citation type="submission" date="2018-07" db="EMBL/GenBank/DDBJ databases">
        <title>Parabacteroides acidifaciens nov. sp., isolated from human feces.</title>
        <authorList>
            <person name="Wang Y.J."/>
        </authorList>
    </citation>
    <scope>NUCLEOTIDE SEQUENCE [LARGE SCALE GENOMIC DNA]</scope>
    <source>
        <strain evidence="3 4">426-9</strain>
    </source>
</reference>
<evidence type="ECO:0000259" key="1">
    <source>
        <dbReference type="Pfam" id="PF25148"/>
    </source>
</evidence>
<evidence type="ECO:0000313" key="3">
    <source>
        <dbReference type="EMBL" id="RDU47515.1"/>
    </source>
</evidence>
<feature type="domain" description="DUF7824" evidence="1">
    <location>
        <begin position="5"/>
        <end position="262"/>
    </location>
</feature>
<protein>
    <submittedName>
        <fullName evidence="3">Uncharacterized protein</fullName>
    </submittedName>
</protein>
<proteinExistence type="predicted"/>
<evidence type="ECO:0000259" key="2">
    <source>
        <dbReference type="Pfam" id="PF25149"/>
    </source>
</evidence>
<accession>A0A3D8H948</accession>
<organism evidence="3 4">
    <name type="scientific">Parabacteroides acidifaciens</name>
    <dbReference type="NCBI Taxonomy" id="2290935"/>
    <lineage>
        <taxon>Bacteria</taxon>
        <taxon>Pseudomonadati</taxon>
        <taxon>Bacteroidota</taxon>
        <taxon>Bacteroidia</taxon>
        <taxon>Bacteroidales</taxon>
        <taxon>Tannerellaceae</taxon>
        <taxon>Parabacteroides</taxon>
    </lineage>
</organism>
<sequence length="529" mass="60847">MPLIREEMRIPEVANLKGLISLISQPIEENESFHLDLVIASLVRIHPSVKPKDATRMIPAFEQARLIMKDQVEGVGDLDVLLASFLIDYAGVLFQEYEGCTPEFYEFYVNNLQVDSGIKSKKAQQSYRDYKPYWELAKRITKQIREKNTLPLLSTPTHRPAWIDPVVLVSRLLEYQNAKAKPDNLDFQIALSRVALDRTKDALRLADKELTGEYRELLLFLFDPKARPKGRFTQQALWMTAGLVKSPETVYEEFAGFPYSAVNRAYLTGDIPCDVFVFEKPFGKVDRILQLLPPPDKNVQIQRRFGGYALYVTYRPCSRIPLLVETFWKMSLREKDWKRILLLSPNAPQVLLALLVRDRVRDAYWNDTELSQLNLVTLDTLRELDFRWGKMAKTYLAICLLSVNKTVRTDAAELWAEFVKKGKMDSFAVGQILGEIQSHEWSPIQRFAGLVTEDMMNISPRHNHELELLLVSFLSGLPETPVKDLKRLLEAFTEVLAVNQSKVMDASLLSLLRKWGENSKLQEIIEKIL</sequence>
<feature type="domain" description="DUF7825" evidence="2">
    <location>
        <begin position="332"/>
        <end position="528"/>
    </location>
</feature>
<comment type="caution">
    <text evidence="3">The sequence shown here is derived from an EMBL/GenBank/DDBJ whole genome shotgun (WGS) entry which is preliminary data.</text>
</comment>
<dbReference type="InterPro" id="IPR056726">
    <property type="entry name" value="DUF7824"/>
</dbReference>
<dbReference type="InterPro" id="IPR056727">
    <property type="entry name" value="DUF7825"/>
</dbReference>
<name>A0A3D8H948_9BACT</name>
<dbReference type="Pfam" id="PF25148">
    <property type="entry name" value="DUF7824"/>
    <property type="match status" value="1"/>
</dbReference>
<dbReference type="Pfam" id="PF25149">
    <property type="entry name" value="DUF7825"/>
    <property type="match status" value="1"/>
</dbReference>
<dbReference type="AlphaFoldDB" id="A0A3D8H948"/>
<gene>
    <name evidence="3" type="ORF">DWU89_19240</name>
</gene>
<evidence type="ECO:0000313" key="4">
    <source>
        <dbReference type="Proteomes" id="UP000256321"/>
    </source>
</evidence>
<dbReference type="Proteomes" id="UP000256321">
    <property type="component" value="Unassembled WGS sequence"/>
</dbReference>